<evidence type="ECO:0000256" key="1">
    <source>
        <dbReference type="ARBA" id="ARBA00001913"/>
    </source>
</evidence>
<evidence type="ECO:0000256" key="4">
    <source>
        <dbReference type="ARBA" id="ARBA00022723"/>
    </source>
</evidence>
<dbReference type="CDD" id="cd11377">
    <property type="entry name" value="Pro-peptidase_S53"/>
    <property type="match status" value="1"/>
</dbReference>
<evidence type="ECO:0000313" key="13">
    <source>
        <dbReference type="EMBL" id="EPS39904.1"/>
    </source>
</evidence>
<dbReference type="SUPFAM" id="SSF54897">
    <property type="entry name" value="Protease propeptides/inhibitors"/>
    <property type="match status" value="1"/>
</dbReference>
<dbReference type="InterPro" id="IPR015366">
    <property type="entry name" value="S53_propep"/>
</dbReference>
<proteinExistence type="predicted"/>
<keyword evidence="3" id="KW-0645">Protease</keyword>
<dbReference type="PROSITE" id="PS51695">
    <property type="entry name" value="SEDOLISIN"/>
    <property type="match status" value="1"/>
</dbReference>
<evidence type="ECO:0000256" key="6">
    <source>
        <dbReference type="ARBA" id="ARBA00022825"/>
    </source>
</evidence>
<dbReference type="GO" id="GO:0004252">
    <property type="term" value="F:serine-type endopeptidase activity"/>
    <property type="evidence" value="ECO:0007669"/>
    <property type="project" value="InterPro"/>
</dbReference>
<evidence type="ECO:0000256" key="2">
    <source>
        <dbReference type="ARBA" id="ARBA00004239"/>
    </source>
</evidence>
<dbReference type="OMA" id="ACREYHV"/>
<evidence type="ECO:0000256" key="5">
    <source>
        <dbReference type="ARBA" id="ARBA00022801"/>
    </source>
</evidence>
<feature type="domain" description="Peptidase S53" evidence="12">
    <location>
        <begin position="194"/>
        <end position="582"/>
    </location>
</feature>
<dbReference type="Proteomes" id="UP000015100">
    <property type="component" value="Unassembled WGS sequence"/>
</dbReference>
<dbReference type="STRING" id="1284197.S8AAG8"/>
<dbReference type="InterPro" id="IPR030400">
    <property type="entry name" value="Sedolisin_dom"/>
</dbReference>
<keyword evidence="5" id="KW-0378">Hydrolase</keyword>
<evidence type="ECO:0000256" key="3">
    <source>
        <dbReference type="ARBA" id="ARBA00022670"/>
    </source>
</evidence>
<dbReference type="SUPFAM" id="SSF52743">
    <property type="entry name" value="Subtilisin-like"/>
    <property type="match status" value="1"/>
</dbReference>
<evidence type="ECO:0000256" key="7">
    <source>
        <dbReference type="ARBA" id="ARBA00022837"/>
    </source>
</evidence>
<comment type="caution">
    <text evidence="13">The sequence shown here is derived from an EMBL/GenBank/DDBJ whole genome shotgun (WGS) entry which is preliminary data.</text>
</comment>
<name>S8AAG8_DACHA</name>
<gene>
    <name evidence="13" type="ORF">H072_6208</name>
</gene>
<dbReference type="HOGENOM" id="CLU_013783_4_0_1"/>
<evidence type="ECO:0000256" key="9">
    <source>
        <dbReference type="PROSITE-ProRule" id="PRU01032"/>
    </source>
</evidence>
<dbReference type="EMBL" id="AQGS01000443">
    <property type="protein sequence ID" value="EPS39904.1"/>
    <property type="molecule type" value="Genomic_DNA"/>
</dbReference>
<dbReference type="GO" id="GO:0046872">
    <property type="term" value="F:metal ion binding"/>
    <property type="evidence" value="ECO:0007669"/>
    <property type="project" value="UniProtKB-KW"/>
</dbReference>
<evidence type="ECO:0000313" key="14">
    <source>
        <dbReference type="Proteomes" id="UP000015100"/>
    </source>
</evidence>
<reference evidence="14" key="2">
    <citation type="submission" date="2013-04" db="EMBL/GenBank/DDBJ databases">
        <title>Genomic mechanisms accounting for the adaptation to parasitism in nematode-trapping fungi.</title>
        <authorList>
            <person name="Ahren D.G."/>
        </authorList>
    </citation>
    <scope>NUCLEOTIDE SEQUENCE [LARGE SCALE GENOMIC DNA]</scope>
    <source>
        <strain evidence="14">CBS 200.50</strain>
    </source>
</reference>
<keyword evidence="7" id="KW-0106">Calcium</keyword>
<comment type="subcellular location">
    <subcellularLocation>
        <location evidence="2">Secreted</location>
        <location evidence="2">Extracellular space</location>
    </subcellularLocation>
</comment>
<dbReference type="SMART" id="SM00944">
    <property type="entry name" value="Pro-kuma_activ"/>
    <property type="match status" value="1"/>
</dbReference>
<dbReference type="InterPro" id="IPR036852">
    <property type="entry name" value="Peptidase_S8/S53_dom_sf"/>
</dbReference>
<comment type="cofactor">
    <cofactor evidence="1">
        <name>Ca(2+)</name>
        <dbReference type="ChEBI" id="CHEBI:29108"/>
    </cofactor>
</comment>
<dbReference type="Gene3D" id="3.40.50.200">
    <property type="entry name" value="Peptidase S8/S53 domain"/>
    <property type="match status" value="1"/>
</dbReference>
<feature type="region of interest" description="Disordered" evidence="10">
    <location>
        <begin position="337"/>
        <end position="365"/>
    </location>
</feature>
<dbReference type="InterPro" id="IPR050819">
    <property type="entry name" value="Tripeptidyl-peptidase_I"/>
</dbReference>
<keyword evidence="6" id="KW-0720">Serine protease</keyword>
<dbReference type="GO" id="GO:0005576">
    <property type="term" value="C:extracellular region"/>
    <property type="evidence" value="ECO:0007669"/>
    <property type="project" value="UniProtKB-SubCell"/>
</dbReference>
<accession>S8AAG8</accession>
<evidence type="ECO:0000256" key="11">
    <source>
        <dbReference type="SAM" id="SignalP"/>
    </source>
</evidence>
<sequence length="582" mass="63475">MKCSSYLVLLTLAGALATPLAKHVIHEKRDIGNHAWIKRNPAGASSILPMRIGLVQRNLDHGHNLLMEMYAFMIKHLSEDEVFEMFAPSRDSERAVIEWLESSGIALERISISRNRQWVQFDAQVSDVESLLLTEYHIYEHEPSRRINVACDEYHVPDDIQKHIDYINPGIKLFPPSGPKAPESFPKRELGGQQLAVKVKRQAPPLPPSFILRPIKTVINFLRGLLVQSLRLGQLYAMTDIESFNMFFGGIPVGNGAPELRSIDGGRGGVSQLTDQAGAESNLDIQSSHHIIYPQGQVVFSVDDVPTQTAYNYSGFWNNYLDGIDGSYCSLTDSGITGNSNNTDPPLDPPYPNPKNAGKPGAYPGPLDCGKHNPTYVTSISYGGPENTLALPANYQPRQCFEFMKLALRGYTHIVASCDSGVATYGEDENNPNACLREDGITTGGGKIFNPDFPSNCPYILAVGSTEYTTSNNQAGERATRQFGSGGGFSNVHEQPSYQQAAAESYLTANKNSFGFGSYDLRDDTQHVGSNGGVYNAGGRGYPDVAALGANLIIWANQWTPCAGRGNFCVCSHLGSDANQGE</sequence>
<keyword evidence="14" id="KW-1185">Reference proteome</keyword>
<dbReference type="GO" id="GO:0008240">
    <property type="term" value="F:tripeptidyl-peptidase activity"/>
    <property type="evidence" value="ECO:0007669"/>
    <property type="project" value="TreeGrafter"/>
</dbReference>
<dbReference type="AlphaFoldDB" id="S8AAG8"/>
<keyword evidence="4" id="KW-0479">Metal-binding</keyword>
<evidence type="ECO:0000256" key="8">
    <source>
        <dbReference type="ARBA" id="ARBA00023145"/>
    </source>
</evidence>
<feature type="signal peptide" evidence="11">
    <location>
        <begin position="1"/>
        <end position="17"/>
    </location>
</feature>
<dbReference type="PANTHER" id="PTHR14218">
    <property type="entry name" value="PROTEASE S8 TRIPEPTIDYL PEPTIDASE I CLN2"/>
    <property type="match status" value="1"/>
</dbReference>
<feature type="chain" id="PRO_5004560485" description="Peptidase S53 domain-containing protein" evidence="11">
    <location>
        <begin position="18"/>
        <end position="582"/>
    </location>
</feature>
<keyword evidence="11" id="KW-0732">Signal</keyword>
<evidence type="ECO:0000259" key="12">
    <source>
        <dbReference type="PROSITE" id="PS51695"/>
    </source>
</evidence>
<dbReference type="PANTHER" id="PTHR14218:SF19">
    <property type="entry name" value="SERINE PROTEASE AORO, PUTATIVE (AFU_ORTHOLOGUE AFUA_6G10250)-RELATED"/>
    <property type="match status" value="1"/>
</dbReference>
<comment type="caution">
    <text evidence="9">Lacks conserved residue(s) required for the propagation of feature annotation.</text>
</comment>
<organism evidence="13 14">
    <name type="scientific">Dactylellina haptotyla (strain CBS 200.50)</name>
    <name type="common">Nematode-trapping fungus</name>
    <name type="synonym">Monacrosporium haptotylum</name>
    <dbReference type="NCBI Taxonomy" id="1284197"/>
    <lineage>
        <taxon>Eukaryota</taxon>
        <taxon>Fungi</taxon>
        <taxon>Dikarya</taxon>
        <taxon>Ascomycota</taxon>
        <taxon>Pezizomycotina</taxon>
        <taxon>Orbiliomycetes</taxon>
        <taxon>Orbiliales</taxon>
        <taxon>Orbiliaceae</taxon>
        <taxon>Dactylellina</taxon>
    </lineage>
</organism>
<keyword evidence="8" id="KW-0865">Zymogen</keyword>
<protein>
    <recommendedName>
        <fullName evidence="12">Peptidase S53 domain-containing protein</fullName>
    </recommendedName>
</protein>
<dbReference type="eggNOG" id="ENOG502QTN1">
    <property type="taxonomic scope" value="Eukaryota"/>
</dbReference>
<evidence type="ECO:0000256" key="10">
    <source>
        <dbReference type="SAM" id="MobiDB-lite"/>
    </source>
</evidence>
<dbReference type="OrthoDB" id="409122at2759"/>
<reference evidence="13 14" key="1">
    <citation type="journal article" date="2013" name="PLoS Genet.">
        <title>Genomic mechanisms accounting for the adaptation to parasitism in nematode-trapping fungi.</title>
        <authorList>
            <person name="Meerupati T."/>
            <person name="Andersson K.M."/>
            <person name="Friman E."/>
            <person name="Kumar D."/>
            <person name="Tunlid A."/>
            <person name="Ahren D."/>
        </authorList>
    </citation>
    <scope>NUCLEOTIDE SEQUENCE [LARGE SCALE GENOMIC DNA]</scope>
    <source>
        <strain evidence="13 14">CBS 200.50</strain>
    </source>
</reference>
<dbReference type="Pfam" id="PF09286">
    <property type="entry name" value="Pro-kuma_activ"/>
    <property type="match status" value="1"/>
</dbReference>
<dbReference type="GO" id="GO:0006508">
    <property type="term" value="P:proteolysis"/>
    <property type="evidence" value="ECO:0007669"/>
    <property type="project" value="UniProtKB-KW"/>
</dbReference>